<protein>
    <submittedName>
        <fullName evidence="5">TonB-dependent receptor plug domain-containing protein</fullName>
    </submittedName>
</protein>
<keyword evidence="2" id="KW-0472">Membrane</keyword>
<comment type="similarity">
    <text evidence="2">Belongs to the TonB-dependent receptor family.</text>
</comment>
<comment type="subcellular location">
    <subcellularLocation>
        <location evidence="2">Cell outer membrane</location>
        <topology evidence="2">Multi-pass membrane protein</topology>
    </subcellularLocation>
</comment>
<reference evidence="5" key="1">
    <citation type="journal article" date="2019" name="Nat. Med.">
        <title>A library of human gut bacterial isolates paired with longitudinal multiomics data enables mechanistic microbiome research.</title>
        <authorList>
            <person name="Poyet M."/>
            <person name="Groussin M."/>
            <person name="Gibbons S.M."/>
            <person name="Avila-Pacheco J."/>
            <person name="Jiang X."/>
            <person name="Kearney S.M."/>
            <person name="Perrotta A.R."/>
            <person name="Berdy B."/>
            <person name="Zhao S."/>
            <person name="Lieberman T.D."/>
            <person name="Swanson P.K."/>
            <person name="Smith M."/>
            <person name="Roesemann S."/>
            <person name="Alexander J.E."/>
            <person name="Rich S.A."/>
            <person name="Livny J."/>
            <person name="Vlamakis H."/>
            <person name="Clish C."/>
            <person name="Bullock K."/>
            <person name="Deik A."/>
            <person name="Scott J."/>
            <person name="Pierce K.A."/>
            <person name="Xavier R.J."/>
            <person name="Alm E.J."/>
        </authorList>
    </citation>
    <scope>NUCLEOTIDE SEQUENCE</scope>
    <source>
        <strain evidence="5">BIOML-A21</strain>
    </source>
</reference>
<keyword evidence="2" id="KW-0998">Cell outer membrane</keyword>
<keyword evidence="2" id="KW-1134">Transmembrane beta strand</keyword>
<dbReference type="PANTHER" id="PTHR30069">
    <property type="entry name" value="TONB-DEPENDENT OUTER MEMBRANE RECEPTOR"/>
    <property type="match status" value="1"/>
</dbReference>
<dbReference type="InterPro" id="IPR012910">
    <property type="entry name" value="Plug_dom"/>
</dbReference>
<dbReference type="NCBIfam" id="TIGR04057">
    <property type="entry name" value="SusC_RagA_signa"/>
    <property type="match status" value="1"/>
</dbReference>
<accession>A0A641M8X4</accession>
<dbReference type="Pfam" id="PF07715">
    <property type="entry name" value="Plug"/>
    <property type="match status" value="1"/>
</dbReference>
<dbReference type="FunFam" id="2.60.40.1120:FF:000003">
    <property type="entry name" value="Outer membrane protein Omp121"/>
    <property type="match status" value="1"/>
</dbReference>
<evidence type="ECO:0000256" key="1">
    <source>
        <dbReference type="ARBA" id="ARBA00022729"/>
    </source>
</evidence>
<dbReference type="InterPro" id="IPR037066">
    <property type="entry name" value="Plug_dom_sf"/>
</dbReference>
<dbReference type="GO" id="GO:0009279">
    <property type="term" value="C:cell outer membrane"/>
    <property type="evidence" value="ECO:0007669"/>
    <property type="project" value="UniProtKB-SubCell"/>
</dbReference>
<dbReference type="EMBL" id="VWMU01000530">
    <property type="protein sequence ID" value="KAA3701572.1"/>
    <property type="molecule type" value="Genomic_DNA"/>
</dbReference>
<dbReference type="InterPro" id="IPR023997">
    <property type="entry name" value="TonB-dep_OMP_SusC/RagA_CS"/>
</dbReference>
<dbReference type="PROSITE" id="PS52016">
    <property type="entry name" value="TONB_DEPENDENT_REC_3"/>
    <property type="match status" value="1"/>
</dbReference>
<evidence type="ECO:0000256" key="3">
    <source>
        <dbReference type="SAM" id="SignalP"/>
    </source>
</evidence>
<keyword evidence="2" id="KW-0813">Transport</keyword>
<dbReference type="GO" id="GO:0015344">
    <property type="term" value="F:siderophore uptake transmembrane transporter activity"/>
    <property type="evidence" value="ECO:0007669"/>
    <property type="project" value="TreeGrafter"/>
</dbReference>
<keyword evidence="1 3" id="KW-0732">Signal</keyword>
<dbReference type="Gene3D" id="2.170.130.10">
    <property type="entry name" value="TonB-dependent receptor, plug domain"/>
    <property type="match status" value="1"/>
</dbReference>
<feature type="non-terminal residue" evidence="5">
    <location>
        <position position="330"/>
    </location>
</feature>
<evidence type="ECO:0000313" key="5">
    <source>
        <dbReference type="EMBL" id="KAA3701572.1"/>
    </source>
</evidence>
<dbReference type="RefSeq" id="WP_149998569.1">
    <property type="nucleotide sequence ID" value="NZ_VWMU01000530.1"/>
</dbReference>
<feature type="chain" id="PRO_5024979001" evidence="3">
    <location>
        <begin position="20"/>
        <end position="330"/>
    </location>
</feature>
<dbReference type="SUPFAM" id="SSF56935">
    <property type="entry name" value="Porins"/>
    <property type="match status" value="1"/>
</dbReference>
<feature type="domain" description="TonB-dependent receptor plug" evidence="4">
    <location>
        <begin position="114"/>
        <end position="225"/>
    </location>
</feature>
<dbReference type="Gene3D" id="2.60.40.1120">
    <property type="entry name" value="Carboxypeptidase-like, regulatory domain"/>
    <property type="match status" value="1"/>
</dbReference>
<organism evidence="5">
    <name type="scientific">Bacteroides salyersiae</name>
    <dbReference type="NCBI Taxonomy" id="291644"/>
    <lineage>
        <taxon>Bacteria</taxon>
        <taxon>Pseudomonadati</taxon>
        <taxon>Bacteroidota</taxon>
        <taxon>Bacteroidia</taxon>
        <taxon>Bacteroidales</taxon>
        <taxon>Bacteroidaceae</taxon>
        <taxon>Bacteroides</taxon>
    </lineage>
</organism>
<dbReference type="InterPro" id="IPR039426">
    <property type="entry name" value="TonB-dep_rcpt-like"/>
</dbReference>
<dbReference type="PANTHER" id="PTHR30069:SF53">
    <property type="entry name" value="COLICIN I RECEPTOR-RELATED"/>
    <property type="match status" value="1"/>
</dbReference>
<dbReference type="InterPro" id="IPR008969">
    <property type="entry name" value="CarboxyPept-like_regulatory"/>
</dbReference>
<keyword evidence="2" id="KW-0812">Transmembrane</keyword>
<sequence length="330" mass="34298">MKKQLLVLLFLFSAVVTYSQHTITGVVTSSEDGMPVIGASVVVKGDANLGTITDIDGKYSIKAPDNSTLVFSYVGMETHEVKIGKQSVVNVVMKPSSIMVDEVVVTAMGVKAEKKKLNYAVQSLDSEEIMGGANTNFVNTLQGKISGLSVSTSGGSPNASSQITIRGISSINAGQSNEPLLIIDGVAVSGAGVASQINPADIENMTVLKGSAASALYGQEAANGVIMITTKSGKEGKITVNANASVQFEDVFRLPKLQTTYVPGGRGIMSAGTPTGGWGPMIQPGEKIYDNVSNFFQTGLTHKYDVSVSGGTDKFSAYASASYSMAEGVV</sequence>
<comment type="caution">
    <text evidence="5">The sequence shown here is derived from an EMBL/GenBank/DDBJ whole genome shotgun (WGS) entry which is preliminary data.</text>
</comment>
<dbReference type="Pfam" id="PF13715">
    <property type="entry name" value="CarbopepD_reg_2"/>
    <property type="match status" value="1"/>
</dbReference>
<dbReference type="SUPFAM" id="SSF49464">
    <property type="entry name" value="Carboxypeptidase regulatory domain-like"/>
    <property type="match status" value="1"/>
</dbReference>
<evidence type="ECO:0000259" key="4">
    <source>
        <dbReference type="Pfam" id="PF07715"/>
    </source>
</evidence>
<name>A0A641M8X4_9BACE</name>
<gene>
    <name evidence="5" type="ORF">F3F94_21595</name>
</gene>
<keyword evidence="5" id="KW-0675">Receptor</keyword>
<proteinExistence type="inferred from homology"/>
<evidence type="ECO:0000256" key="2">
    <source>
        <dbReference type="PROSITE-ProRule" id="PRU01360"/>
    </source>
</evidence>
<feature type="signal peptide" evidence="3">
    <location>
        <begin position="1"/>
        <end position="19"/>
    </location>
</feature>
<dbReference type="GO" id="GO:0044718">
    <property type="term" value="P:siderophore transmembrane transport"/>
    <property type="evidence" value="ECO:0007669"/>
    <property type="project" value="TreeGrafter"/>
</dbReference>
<dbReference type="AlphaFoldDB" id="A0A641M8X4"/>